<dbReference type="STRING" id="1285928.SAMN04487894_11621"/>
<proteinExistence type="predicted"/>
<evidence type="ECO:0000256" key="2">
    <source>
        <dbReference type="ARBA" id="ARBA00022723"/>
    </source>
</evidence>
<dbReference type="PANTHER" id="PTHR40394">
    <property type="entry name" value="LIPOPROTEIN-RELATED"/>
    <property type="match status" value="1"/>
</dbReference>
<evidence type="ECO:0000256" key="1">
    <source>
        <dbReference type="ARBA" id="ARBA00022617"/>
    </source>
</evidence>
<name>A0A1G6YLL8_NIADE</name>
<keyword evidence="6" id="KW-0732">Signal</keyword>
<evidence type="ECO:0000259" key="7">
    <source>
        <dbReference type="PROSITE" id="PS51007"/>
    </source>
</evidence>
<sequence length="217" mass="22945">MNKYIFIATVTLSAVAAGCGADSNPGRSYMPDMTYSRAYETYASTADLEKEGVFYNRKPVPGTVARGEDVEFAFNLPHDSAGYAQSAQLKNPLDSAGAKIDMKEAERLYLVNCGICHGAKLDGNGPLFNGGDGPYTAAPKNFMADDMKALPAGTMFYSVTYGKGQMGSYASQISPKQRWEIIKFIKSKQGVGAGAATDSTAKKGAEASVAADATAKK</sequence>
<keyword evidence="3 4" id="KW-0408">Iron</keyword>
<dbReference type="GO" id="GO:0046872">
    <property type="term" value="F:metal ion binding"/>
    <property type="evidence" value="ECO:0007669"/>
    <property type="project" value="UniProtKB-KW"/>
</dbReference>
<keyword evidence="9" id="KW-1185">Reference proteome</keyword>
<feature type="domain" description="Cytochrome c" evidence="7">
    <location>
        <begin position="100"/>
        <end position="189"/>
    </location>
</feature>
<keyword evidence="1 4" id="KW-0349">Heme</keyword>
<organism evidence="8 9">
    <name type="scientific">Niabella drilacis (strain DSM 25811 / CCM 8410 / CCUG 62505 / LMG 26954 / E90)</name>
    <dbReference type="NCBI Taxonomy" id="1285928"/>
    <lineage>
        <taxon>Bacteria</taxon>
        <taxon>Pseudomonadati</taxon>
        <taxon>Bacteroidota</taxon>
        <taxon>Chitinophagia</taxon>
        <taxon>Chitinophagales</taxon>
        <taxon>Chitinophagaceae</taxon>
        <taxon>Niabella</taxon>
    </lineage>
</organism>
<evidence type="ECO:0000256" key="6">
    <source>
        <dbReference type="SAM" id="SignalP"/>
    </source>
</evidence>
<feature type="chain" id="PRO_5011500587" evidence="6">
    <location>
        <begin position="17"/>
        <end position="217"/>
    </location>
</feature>
<dbReference type="PANTHER" id="PTHR40394:SF2">
    <property type="entry name" value="QUINOL:CYTOCHROME C OXIDOREDUCTASE MEMBRANE PROTEIN"/>
    <property type="match status" value="1"/>
</dbReference>
<dbReference type="Pfam" id="PF13442">
    <property type="entry name" value="Cytochrome_CBB3"/>
    <property type="match status" value="1"/>
</dbReference>
<evidence type="ECO:0000313" key="9">
    <source>
        <dbReference type="Proteomes" id="UP000198757"/>
    </source>
</evidence>
<dbReference type="Gene3D" id="1.10.760.10">
    <property type="entry name" value="Cytochrome c-like domain"/>
    <property type="match status" value="1"/>
</dbReference>
<protein>
    <submittedName>
        <fullName evidence="8">Cytochrome c, mono-and diheme variants</fullName>
    </submittedName>
</protein>
<feature type="region of interest" description="Disordered" evidence="5">
    <location>
        <begin position="191"/>
        <end position="217"/>
    </location>
</feature>
<dbReference type="EMBL" id="FMZO01000016">
    <property type="protein sequence ID" value="SDD91230.1"/>
    <property type="molecule type" value="Genomic_DNA"/>
</dbReference>
<dbReference type="GO" id="GO:0009055">
    <property type="term" value="F:electron transfer activity"/>
    <property type="evidence" value="ECO:0007669"/>
    <property type="project" value="InterPro"/>
</dbReference>
<dbReference type="PROSITE" id="PS51257">
    <property type="entry name" value="PROKAR_LIPOPROTEIN"/>
    <property type="match status" value="1"/>
</dbReference>
<gene>
    <name evidence="8" type="ORF">SAMN04487894_11621</name>
</gene>
<dbReference type="PROSITE" id="PS51007">
    <property type="entry name" value="CYTC"/>
    <property type="match status" value="1"/>
</dbReference>
<dbReference type="OrthoDB" id="9796771at2"/>
<reference evidence="9" key="1">
    <citation type="submission" date="2016-10" db="EMBL/GenBank/DDBJ databases">
        <authorList>
            <person name="Varghese N."/>
            <person name="Submissions S."/>
        </authorList>
    </citation>
    <scope>NUCLEOTIDE SEQUENCE [LARGE SCALE GENOMIC DNA]</scope>
    <source>
        <strain evidence="9">DSM 25811 / CCM 8410 / LMG 26954 / E90</strain>
    </source>
</reference>
<evidence type="ECO:0000313" key="8">
    <source>
        <dbReference type="EMBL" id="SDD91230.1"/>
    </source>
</evidence>
<evidence type="ECO:0000256" key="4">
    <source>
        <dbReference type="PROSITE-ProRule" id="PRU00433"/>
    </source>
</evidence>
<keyword evidence="2 4" id="KW-0479">Metal-binding</keyword>
<evidence type="ECO:0000256" key="3">
    <source>
        <dbReference type="ARBA" id="ARBA00023004"/>
    </source>
</evidence>
<dbReference type="GO" id="GO:0020037">
    <property type="term" value="F:heme binding"/>
    <property type="evidence" value="ECO:0007669"/>
    <property type="project" value="InterPro"/>
</dbReference>
<accession>A0A1G6YLL8</accession>
<evidence type="ECO:0000256" key="5">
    <source>
        <dbReference type="SAM" id="MobiDB-lite"/>
    </source>
</evidence>
<dbReference type="AlphaFoldDB" id="A0A1G6YLL8"/>
<dbReference type="InterPro" id="IPR009056">
    <property type="entry name" value="Cyt_c-like_dom"/>
</dbReference>
<dbReference type="InterPro" id="IPR036909">
    <property type="entry name" value="Cyt_c-like_dom_sf"/>
</dbReference>
<dbReference type="Proteomes" id="UP000198757">
    <property type="component" value="Unassembled WGS sequence"/>
</dbReference>
<feature type="signal peptide" evidence="6">
    <location>
        <begin position="1"/>
        <end position="16"/>
    </location>
</feature>
<dbReference type="RefSeq" id="WP_090392218.1">
    <property type="nucleotide sequence ID" value="NZ_FMZO01000016.1"/>
</dbReference>
<dbReference type="SUPFAM" id="SSF46626">
    <property type="entry name" value="Cytochrome c"/>
    <property type="match status" value="1"/>
</dbReference>